<evidence type="ECO:0008006" key="4">
    <source>
        <dbReference type="Google" id="ProtNLM"/>
    </source>
</evidence>
<dbReference type="AlphaFoldDB" id="A0A840BXY3"/>
<evidence type="ECO:0000313" key="3">
    <source>
        <dbReference type="Proteomes" id="UP000577362"/>
    </source>
</evidence>
<proteinExistence type="predicted"/>
<accession>A0A840BXY3</accession>
<protein>
    <recommendedName>
        <fullName evidence="4">XRE family transcriptional regulator</fullName>
    </recommendedName>
</protein>
<feature type="region of interest" description="Disordered" evidence="1">
    <location>
        <begin position="1"/>
        <end position="23"/>
    </location>
</feature>
<comment type="caution">
    <text evidence="2">The sequence shown here is derived from an EMBL/GenBank/DDBJ whole genome shotgun (WGS) entry which is preliminary data.</text>
</comment>
<evidence type="ECO:0000313" key="2">
    <source>
        <dbReference type="EMBL" id="MBB4018205.1"/>
    </source>
</evidence>
<reference evidence="2 3" key="1">
    <citation type="submission" date="2020-08" db="EMBL/GenBank/DDBJ databases">
        <title>Genomic Encyclopedia of Type Strains, Phase IV (KMG-IV): sequencing the most valuable type-strain genomes for metagenomic binning, comparative biology and taxonomic classification.</title>
        <authorList>
            <person name="Goeker M."/>
        </authorList>
    </citation>
    <scope>NUCLEOTIDE SEQUENCE [LARGE SCALE GENOMIC DNA]</scope>
    <source>
        <strain evidence="2 3">DSM 103737</strain>
    </source>
</reference>
<name>A0A840BXY3_9HYPH</name>
<evidence type="ECO:0000256" key="1">
    <source>
        <dbReference type="SAM" id="MobiDB-lite"/>
    </source>
</evidence>
<sequence length="98" mass="11111">MTKRARPVGNRHGTRWRGKLPLPSHSHPLVRQFIAELNAQMTTIRECATRAGLGPKTVCDWRYRTNPNLANFDAALNVLGLELCIRPRREPTDGETHV</sequence>
<organism evidence="2 3">
    <name type="scientific">Chelatococcus caeni</name>
    <dbReference type="NCBI Taxonomy" id="1348468"/>
    <lineage>
        <taxon>Bacteria</taxon>
        <taxon>Pseudomonadati</taxon>
        <taxon>Pseudomonadota</taxon>
        <taxon>Alphaproteobacteria</taxon>
        <taxon>Hyphomicrobiales</taxon>
        <taxon>Chelatococcaceae</taxon>
        <taxon>Chelatococcus</taxon>
    </lineage>
</organism>
<dbReference type="RefSeq" id="WP_183317200.1">
    <property type="nucleotide sequence ID" value="NZ_JACIEN010000003.1"/>
</dbReference>
<gene>
    <name evidence="2" type="ORF">GGR16_003239</name>
</gene>
<keyword evidence="3" id="KW-1185">Reference proteome</keyword>
<dbReference type="Proteomes" id="UP000577362">
    <property type="component" value="Unassembled WGS sequence"/>
</dbReference>
<dbReference type="EMBL" id="JACIEN010000003">
    <property type="protein sequence ID" value="MBB4018205.1"/>
    <property type="molecule type" value="Genomic_DNA"/>
</dbReference>